<feature type="compositionally biased region" description="Polar residues" evidence="1">
    <location>
        <begin position="52"/>
        <end position="62"/>
    </location>
</feature>
<feature type="compositionally biased region" description="Basic and acidic residues" evidence="1">
    <location>
        <begin position="12"/>
        <end position="25"/>
    </location>
</feature>
<comment type="caution">
    <text evidence="2">The sequence shown here is derived from an EMBL/GenBank/DDBJ whole genome shotgun (WGS) entry which is preliminary data.</text>
</comment>
<feature type="compositionally biased region" description="Low complexity" evidence="1">
    <location>
        <begin position="26"/>
        <end position="35"/>
    </location>
</feature>
<dbReference type="AlphaFoldDB" id="A0AA88Y1P6"/>
<feature type="compositionally biased region" description="Basic and acidic residues" evidence="1">
    <location>
        <begin position="38"/>
        <end position="51"/>
    </location>
</feature>
<feature type="region of interest" description="Disordered" evidence="1">
    <location>
        <begin position="355"/>
        <end position="385"/>
    </location>
</feature>
<proteinExistence type="predicted"/>
<dbReference type="Proteomes" id="UP001186944">
    <property type="component" value="Unassembled WGS sequence"/>
</dbReference>
<sequence length="504" mass="57210">MSSSISIADNTQKQEIKGHKVRADSDMSSSISIADNTQKQEIKGHKVRADSDMSSPTSIADNTQKEETKGHKVRADSDMSSSISIADNTQTGNQRAQGEDRLRHVVLYIHSRQHTETGNQRAQDETGWTKVPEEEKIPVSDEVDSYGKLVSWLIQMSETDDNDTDTESIQNDKMKRLKPDKKLYGWRQLMTGTSESFESHVSSDTQYWGSTYNKSTASEDVPDIGETNFPSKPSSFEVVENQSSDMLLRVPSRRGVLRKQYSVCDSRSGQETPEIHRSMKSIHDSPTDLKTKELHMLKARLQDLQYRKSKNPEFCRQRSEPCSDRIYKHDHTFLKRQRKATQSFDLSGDRIYPQSKLYSRQTTSDEESTGQTSSSVSGKRQDSELNPELIRLHDFSSTQTEPDPQEDLDNTSIKNRRNLKGKVSSFWSKSVNNLMCRTSRLRASFSRKSNSLFTVQPSYDSGVHHVDMRQSLSEKVLDDKLLDGNIADILFAVDAIWPTSQANT</sequence>
<feature type="compositionally biased region" description="Polar residues" evidence="1">
    <location>
        <begin position="1"/>
        <end position="11"/>
    </location>
</feature>
<feature type="compositionally biased region" description="Basic and acidic residues" evidence="1">
    <location>
        <begin position="63"/>
        <end position="77"/>
    </location>
</feature>
<reference evidence="2" key="1">
    <citation type="submission" date="2019-08" db="EMBL/GenBank/DDBJ databases">
        <title>The improved chromosome-level genome for the pearl oyster Pinctada fucata martensii using PacBio sequencing and Hi-C.</title>
        <authorList>
            <person name="Zheng Z."/>
        </authorList>
    </citation>
    <scope>NUCLEOTIDE SEQUENCE</scope>
    <source>
        <strain evidence="2">ZZ-2019</strain>
        <tissue evidence="2">Adductor muscle</tissue>
    </source>
</reference>
<evidence type="ECO:0000313" key="3">
    <source>
        <dbReference type="Proteomes" id="UP001186944"/>
    </source>
</evidence>
<feature type="region of interest" description="Disordered" evidence="1">
    <location>
        <begin position="1"/>
        <end position="97"/>
    </location>
</feature>
<name>A0AA88Y1P6_PINIB</name>
<evidence type="ECO:0000256" key="1">
    <source>
        <dbReference type="SAM" id="MobiDB-lite"/>
    </source>
</evidence>
<accession>A0AA88Y1P6</accession>
<feature type="compositionally biased region" description="Polar residues" evidence="1">
    <location>
        <begin position="369"/>
        <end position="378"/>
    </location>
</feature>
<organism evidence="2 3">
    <name type="scientific">Pinctada imbricata</name>
    <name type="common">Atlantic pearl-oyster</name>
    <name type="synonym">Pinctada martensii</name>
    <dbReference type="NCBI Taxonomy" id="66713"/>
    <lineage>
        <taxon>Eukaryota</taxon>
        <taxon>Metazoa</taxon>
        <taxon>Spiralia</taxon>
        <taxon>Lophotrochozoa</taxon>
        <taxon>Mollusca</taxon>
        <taxon>Bivalvia</taxon>
        <taxon>Autobranchia</taxon>
        <taxon>Pteriomorphia</taxon>
        <taxon>Pterioida</taxon>
        <taxon>Pterioidea</taxon>
        <taxon>Pteriidae</taxon>
        <taxon>Pinctada</taxon>
    </lineage>
</organism>
<protein>
    <submittedName>
        <fullName evidence="2">Uncharacterized protein</fullName>
    </submittedName>
</protein>
<evidence type="ECO:0000313" key="2">
    <source>
        <dbReference type="EMBL" id="KAK3092330.1"/>
    </source>
</evidence>
<feature type="compositionally biased region" description="Low complexity" evidence="1">
    <location>
        <begin position="78"/>
        <end position="87"/>
    </location>
</feature>
<gene>
    <name evidence="2" type="ORF">FSP39_001374</name>
</gene>
<keyword evidence="3" id="KW-1185">Reference proteome</keyword>
<dbReference type="EMBL" id="VSWD01000009">
    <property type="protein sequence ID" value="KAK3092330.1"/>
    <property type="molecule type" value="Genomic_DNA"/>
</dbReference>